<evidence type="ECO:0000313" key="2">
    <source>
        <dbReference type="Proteomes" id="UP000807025"/>
    </source>
</evidence>
<gene>
    <name evidence="1" type="ORF">BDN71DRAFT_460624</name>
</gene>
<dbReference type="EMBL" id="MU154713">
    <property type="protein sequence ID" value="KAF9488454.1"/>
    <property type="molecule type" value="Genomic_DNA"/>
</dbReference>
<dbReference type="Proteomes" id="UP000807025">
    <property type="component" value="Unassembled WGS sequence"/>
</dbReference>
<comment type="caution">
    <text evidence="1">The sequence shown here is derived from an EMBL/GenBank/DDBJ whole genome shotgun (WGS) entry which is preliminary data.</text>
</comment>
<name>A0A9P6D997_PLEER</name>
<sequence length="138" mass="15380">MMVRRGDAAPGFGMRRTKQFRYFLISRSGPPPSVRLLLDLSPHYYTAFDLCSVHAHHCVIIQMDTALLVLALTRYLQFIRMTAMLLGVYGTAGVGEGERRLRDTAAHETPGHASTSPRICTAKISSYRIPEAIQTLCL</sequence>
<dbReference type="AlphaFoldDB" id="A0A9P6D997"/>
<evidence type="ECO:0000313" key="1">
    <source>
        <dbReference type="EMBL" id="KAF9488454.1"/>
    </source>
</evidence>
<accession>A0A9P6D997</accession>
<protein>
    <submittedName>
        <fullName evidence="1">Uncharacterized protein</fullName>
    </submittedName>
</protein>
<proteinExistence type="predicted"/>
<reference evidence="1" key="1">
    <citation type="submission" date="2020-11" db="EMBL/GenBank/DDBJ databases">
        <authorList>
            <consortium name="DOE Joint Genome Institute"/>
            <person name="Ahrendt S."/>
            <person name="Riley R."/>
            <person name="Andreopoulos W."/>
            <person name="Labutti K."/>
            <person name="Pangilinan J."/>
            <person name="Ruiz-Duenas F.J."/>
            <person name="Barrasa J.M."/>
            <person name="Sanchez-Garcia M."/>
            <person name="Camarero S."/>
            <person name="Miyauchi S."/>
            <person name="Serrano A."/>
            <person name="Linde D."/>
            <person name="Babiker R."/>
            <person name="Drula E."/>
            <person name="Ayuso-Fernandez I."/>
            <person name="Pacheco R."/>
            <person name="Padilla G."/>
            <person name="Ferreira P."/>
            <person name="Barriuso J."/>
            <person name="Kellner H."/>
            <person name="Castanera R."/>
            <person name="Alfaro M."/>
            <person name="Ramirez L."/>
            <person name="Pisabarro A.G."/>
            <person name="Kuo A."/>
            <person name="Tritt A."/>
            <person name="Lipzen A."/>
            <person name="He G."/>
            <person name="Yan M."/>
            <person name="Ng V."/>
            <person name="Cullen D."/>
            <person name="Martin F."/>
            <person name="Rosso M.-N."/>
            <person name="Henrissat B."/>
            <person name="Hibbett D."/>
            <person name="Martinez A.T."/>
            <person name="Grigoriev I.V."/>
        </authorList>
    </citation>
    <scope>NUCLEOTIDE SEQUENCE</scope>
    <source>
        <strain evidence="1">ATCC 90797</strain>
    </source>
</reference>
<keyword evidence="2" id="KW-1185">Reference proteome</keyword>
<organism evidence="1 2">
    <name type="scientific">Pleurotus eryngii</name>
    <name type="common">Boletus of the steppes</name>
    <dbReference type="NCBI Taxonomy" id="5323"/>
    <lineage>
        <taxon>Eukaryota</taxon>
        <taxon>Fungi</taxon>
        <taxon>Dikarya</taxon>
        <taxon>Basidiomycota</taxon>
        <taxon>Agaricomycotina</taxon>
        <taxon>Agaricomycetes</taxon>
        <taxon>Agaricomycetidae</taxon>
        <taxon>Agaricales</taxon>
        <taxon>Pleurotineae</taxon>
        <taxon>Pleurotaceae</taxon>
        <taxon>Pleurotus</taxon>
    </lineage>
</organism>